<gene>
    <name evidence="1" type="ORF">RPERSI_LOCUS30633</name>
</gene>
<dbReference type="EMBL" id="CAJVQC010120237">
    <property type="protein sequence ID" value="CAG8838332.1"/>
    <property type="molecule type" value="Genomic_DNA"/>
</dbReference>
<reference evidence="1" key="1">
    <citation type="submission" date="2021-06" db="EMBL/GenBank/DDBJ databases">
        <authorList>
            <person name="Kallberg Y."/>
            <person name="Tangrot J."/>
            <person name="Rosling A."/>
        </authorList>
    </citation>
    <scope>NUCLEOTIDE SEQUENCE</scope>
    <source>
        <strain evidence="1">MA461A</strain>
    </source>
</reference>
<organism evidence="1 2">
    <name type="scientific">Racocetra persica</name>
    <dbReference type="NCBI Taxonomy" id="160502"/>
    <lineage>
        <taxon>Eukaryota</taxon>
        <taxon>Fungi</taxon>
        <taxon>Fungi incertae sedis</taxon>
        <taxon>Mucoromycota</taxon>
        <taxon>Glomeromycotina</taxon>
        <taxon>Glomeromycetes</taxon>
        <taxon>Diversisporales</taxon>
        <taxon>Gigasporaceae</taxon>
        <taxon>Racocetra</taxon>
    </lineage>
</organism>
<name>A0ACA9SHC1_9GLOM</name>
<keyword evidence="2" id="KW-1185">Reference proteome</keyword>
<feature type="non-terminal residue" evidence="1">
    <location>
        <position position="65"/>
    </location>
</feature>
<accession>A0ACA9SHC1</accession>
<evidence type="ECO:0000313" key="2">
    <source>
        <dbReference type="Proteomes" id="UP000789920"/>
    </source>
</evidence>
<comment type="caution">
    <text evidence="1">The sequence shown here is derived from an EMBL/GenBank/DDBJ whole genome shotgun (WGS) entry which is preliminary data.</text>
</comment>
<sequence length="65" mass="7452">ENADDLSDQTKDESSIRIYKKFTILSMSVDLVTPPLVNNVIEIIIQYRVESTFKAVQEGEFTQED</sequence>
<feature type="non-terminal residue" evidence="1">
    <location>
        <position position="1"/>
    </location>
</feature>
<dbReference type="Proteomes" id="UP000789920">
    <property type="component" value="Unassembled WGS sequence"/>
</dbReference>
<proteinExistence type="predicted"/>
<protein>
    <submittedName>
        <fullName evidence="1">4874_t:CDS:1</fullName>
    </submittedName>
</protein>
<evidence type="ECO:0000313" key="1">
    <source>
        <dbReference type="EMBL" id="CAG8838332.1"/>
    </source>
</evidence>